<dbReference type="InterPro" id="IPR004706">
    <property type="entry name" value="Arsenical-R_Acr3"/>
</dbReference>
<dbReference type="InterPro" id="IPR038770">
    <property type="entry name" value="Na+/solute_symporter_sf"/>
</dbReference>
<evidence type="ECO:0000256" key="6">
    <source>
        <dbReference type="ARBA" id="ARBA00022989"/>
    </source>
</evidence>
<protein>
    <submittedName>
        <fullName evidence="9">Predicted Na+-dependent transporter</fullName>
    </submittedName>
</protein>
<evidence type="ECO:0000256" key="1">
    <source>
        <dbReference type="ARBA" id="ARBA00004651"/>
    </source>
</evidence>
<keyword evidence="7 8" id="KW-0472">Membrane</keyword>
<organism evidence="9 10">
    <name type="scientific">Desulforamulus aeronauticus DSM 10349</name>
    <dbReference type="NCBI Taxonomy" id="1121421"/>
    <lineage>
        <taxon>Bacteria</taxon>
        <taxon>Bacillati</taxon>
        <taxon>Bacillota</taxon>
        <taxon>Clostridia</taxon>
        <taxon>Eubacteriales</taxon>
        <taxon>Peptococcaceae</taxon>
        <taxon>Desulforamulus</taxon>
    </lineage>
</organism>
<keyword evidence="5 8" id="KW-0812">Transmembrane</keyword>
<keyword evidence="3" id="KW-0813">Transport</keyword>
<evidence type="ECO:0000256" key="8">
    <source>
        <dbReference type="SAM" id="Phobius"/>
    </source>
</evidence>
<reference evidence="10" key="1">
    <citation type="submission" date="2016-11" db="EMBL/GenBank/DDBJ databases">
        <authorList>
            <person name="Varghese N."/>
            <person name="Submissions S."/>
        </authorList>
    </citation>
    <scope>NUCLEOTIDE SEQUENCE [LARGE SCALE GENOMIC DNA]</scope>
    <source>
        <strain evidence="10">DSM 10349</strain>
    </source>
</reference>
<dbReference type="Gene3D" id="1.20.1530.20">
    <property type="match status" value="1"/>
</dbReference>
<feature type="transmembrane region" description="Helical" evidence="8">
    <location>
        <begin position="133"/>
        <end position="156"/>
    </location>
</feature>
<proteinExistence type="inferred from homology"/>
<feature type="transmembrane region" description="Helical" evidence="8">
    <location>
        <begin position="68"/>
        <end position="92"/>
    </location>
</feature>
<gene>
    <name evidence="9" type="ORF">SAMN02745123_03649</name>
</gene>
<comment type="similarity">
    <text evidence="2">Belongs to the arsenical resistance-3 (ACR3) (TC 2.A.59) family.</text>
</comment>
<dbReference type="STRING" id="1121421.SAMN02745123_03649"/>
<feature type="transmembrane region" description="Helical" evidence="8">
    <location>
        <begin position="162"/>
        <end position="185"/>
    </location>
</feature>
<dbReference type="GO" id="GO:0005886">
    <property type="term" value="C:plasma membrane"/>
    <property type="evidence" value="ECO:0007669"/>
    <property type="project" value="UniProtKB-SubCell"/>
</dbReference>
<dbReference type="GO" id="GO:0015297">
    <property type="term" value="F:antiporter activity"/>
    <property type="evidence" value="ECO:0007669"/>
    <property type="project" value="InterPro"/>
</dbReference>
<comment type="subcellular location">
    <subcellularLocation>
        <location evidence="1">Cell membrane</location>
        <topology evidence="1">Multi-pass membrane protein</topology>
    </subcellularLocation>
</comment>
<keyword evidence="10" id="KW-1185">Reference proteome</keyword>
<feature type="transmembrane region" description="Helical" evidence="8">
    <location>
        <begin position="197"/>
        <end position="217"/>
    </location>
</feature>
<evidence type="ECO:0000256" key="4">
    <source>
        <dbReference type="ARBA" id="ARBA00022475"/>
    </source>
</evidence>
<dbReference type="Pfam" id="PF01758">
    <property type="entry name" value="SBF"/>
    <property type="match status" value="1"/>
</dbReference>
<dbReference type="EMBL" id="FRAR01000031">
    <property type="protein sequence ID" value="SHK93763.1"/>
    <property type="molecule type" value="Genomic_DNA"/>
</dbReference>
<evidence type="ECO:0000313" key="10">
    <source>
        <dbReference type="Proteomes" id="UP000183997"/>
    </source>
</evidence>
<keyword evidence="4" id="KW-1003">Cell membrane</keyword>
<accession>A0A1M6WIY8</accession>
<dbReference type="InterPro" id="IPR002657">
    <property type="entry name" value="BilAc:Na_symport/Acr3"/>
</dbReference>
<keyword evidence="6 8" id="KW-1133">Transmembrane helix</keyword>
<evidence type="ECO:0000256" key="2">
    <source>
        <dbReference type="ARBA" id="ARBA00010110"/>
    </source>
</evidence>
<evidence type="ECO:0000313" key="9">
    <source>
        <dbReference type="EMBL" id="SHK93763.1"/>
    </source>
</evidence>
<name>A0A1M6WIY8_9FIRM</name>
<feature type="transmembrane region" description="Helical" evidence="8">
    <location>
        <begin position="98"/>
        <end position="121"/>
    </location>
</feature>
<dbReference type="GO" id="GO:0015104">
    <property type="term" value="F:antimonite transmembrane transporter activity"/>
    <property type="evidence" value="ECO:0007669"/>
    <property type="project" value="TreeGrafter"/>
</dbReference>
<evidence type="ECO:0000256" key="5">
    <source>
        <dbReference type="ARBA" id="ARBA00022692"/>
    </source>
</evidence>
<dbReference type="PANTHER" id="PTHR43057:SF1">
    <property type="entry name" value="ARSENICAL-RESISTANCE PROTEIN 3"/>
    <property type="match status" value="1"/>
</dbReference>
<dbReference type="RefSeq" id="WP_238456866.1">
    <property type="nucleotide sequence ID" value="NZ_FRAR01000031.1"/>
</dbReference>
<dbReference type="PANTHER" id="PTHR43057">
    <property type="entry name" value="ARSENITE EFFLUX TRANSPORTER"/>
    <property type="match status" value="1"/>
</dbReference>
<evidence type="ECO:0000256" key="3">
    <source>
        <dbReference type="ARBA" id="ARBA00022448"/>
    </source>
</evidence>
<feature type="transmembrane region" description="Helical" evidence="8">
    <location>
        <begin position="43"/>
        <end position="61"/>
    </location>
</feature>
<dbReference type="GO" id="GO:0015105">
    <property type="term" value="F:arsenite transmembrane transporter activity"/>
    <property type="evidence" value="ECO:0007669"/>
    <property type="project" value="TreeGrafter"/>
</dbReference>
<dbReference type="AlphaFoldDB" id="A0A1M6WIY8"/>
<dbReference type="Proteomes" id="UP000183997">
    <property type="component" value="Unassembled WGS sequence"/>
</dbReference>
<evidence type="ECO:0000256" key="7">
    <source>
        <dbReference type="ARBA" id="ARBA00023136"/>
    </source>
</evidence>
<sequence>MIKNIFLLPSKNLTLTIPLVLLTGFMVGLQVDTSAFKQYVLPVSILMIYPTMIGFTLGEVLRLTNKRLLYISLAINFLFIPSLAYLLGNLFLQQQPGLFAGLAVAALLPTSNMTIAFTMFAGGNVAAAIQMTVLSLITGSLLAPWYLLLMVGKYIPVNVLEVLQTLSLVVLLPLVLGILTYRLLLKKYTVQEFQKKFKPYLPAACAWGAIYIIFTSISTNSHKIVSNGHVIVVALLVQLLFYAVNYLGVIKISRSFFKREDGITLVYSTALRNLSISIGLAATAFGADAALMVSLAFLIQGQAAAWYLKLIERHPVVGDCCRAGCQLK</sequence>
<feature type="transmembrane region" description="Helical" evidence="8">
    <location>
        <begin position="12"/>
        <end position="31"/>
    </location>
</feature>
<feature type="transmembrane region" description="Helical" evidence="8">
    <location>
        <begin position="229"/>
        <end position="250"/>
    </location>
</feature>